<comment type="subcellular location">
    <subcellularLocation>
        <location evidence="1">Cell membrane</location>
        <topology evidence="1">Multi-pass membrane protein</topology>
    </subcellularLocation>
</comment>
<evidence type="ECO:0000256" key="1">
    <source>
        <dbReference type="ARBA" id="ARBA00004651"/>
    </source>
</evidence>
<feature type="transmembrane region" description="Helical" evidence="7">
    <location>
        <begin position="365"/>
        <end position="383"/>
    </location>
</feature>
<evidence type="ECO:0000313" key="9">
    <source>
        <dbReference type="EMBL" id="CAB4640872.1"/>
    </source>
</evidence>
<evidence type="ECO:0000256" key="3">
    <source>
        <dbReference type="ARBA" id="ARBA00022475"/>
    </source>
</evidence>
<evidence type="ECO:0000256" key="4">
    <source>
        <dbReference type="ARBA" id="ARBA00022692"/>
    </source>
</evidence>
<feature type="transmembrane region" description="Helical" evidence="7">
    <location>
        <begin position="78"/>
        <end position="104"/>
    </location>
</feature>
<feature type="domain" description="Major facilitator superfamily (MFS) profile" evidence="8">
    <location>
        <begin position="12"/>
        <end position="387"/>
    </location>
</feature>
<sequence>MAKKERPPTPAGYWVIWTTVALDLIGFGMIVPILGRYAERFGAGGLEVGLLFASFSVAQMMFSPVLGKLSDRIGRKPVIIIALVGSSVGSFITGAAGALWVLFLGRFLDGASGASIAVAQGAVADIAPPEQRARLMGMLGAAFGLGFVLGPAIGGLASLGGPHVPFYLAGTLAAINAVAAYIRLPETKTTPAPSETSSLPAGPRSPVLVRFAAVSFLATLAFSGFEATFSLFGRERFDLTEGSTALVFLFVGVILVAVQGLLIGRMTSTWGSRKMLRAGLVIVGLGLFVLAASTVWPMLFLALFLLAFGQGIATPSTTALVTEAAPPDRRGEALGYQQSVGAFARIAGPITAGLLFDGVNAGTPYVIGGVLFFVALIAVWPVTSSARIAPQS</sequence>
<feature type="transmembrane region" description="Helical" evidence="7">
    <location>
        <begin position="166"/>
        <end position="184"/>
    </location>
</feature>
<dbReference type="SUPFAM" id="SSF103473">
    <property type="entry name" value="MFS general substrate transporter"/>
    <property type="match status" value="1"/>
</dbReference>
<evidence type="ECO:0000256" key="5">
    <source>
        <dbReference type="ARBA" id="ARBA00022989"/>
    </source>
</evidence>
<evidence type="ECO:0000256" key="7">
    <source>
        <dbReference type="SAM" id="Phobius"/>
    </source>
</evidence>
<dbReference type="Pfam" id="PF07690">
    <property type="entry name" value="MFS_1"/>
    <property type="match status" value="1"/>
</dbReference>
<organism evidence="9">
    <name type="scientific">freshwater metagenome</name>
    <dbReference type="NCBI Taxonomy" id="449393"/>
    <lineage>
        <taxon>unclassified sequences</taxon>
        <taxon>metagenomes</taxon>
        <taxon>ecological metagenomes</taxon>
    </lineage>
</organism>
<feature type="transmembrane region" description="Helical" evidence="7">
    <location>
        <begin position="207"/>
        <end position="225"/>
    </location>
</feature>
<dbReference type="PANTHER" id="PTHR23517:SF3">
    <property type="entry name" value="INTEGRAL MEMBRANE TRANSPORT PROTEIN"/>
    <property type="match status" value="1"/>
</dbReference>
<name>A0A6J6JUW9_9ZZZZ</name>
<evidence type="ECO:0000256" key="6">
    <source>
        <dbReference type="ARBA" id="ARBA00023136"/>
    </source>
</evidence>
<dbReference type="CDD" id="cd17330">
    <property type="entry name" value="MFS_SLC46_TetA_like"/>
    <property type="match status" value="1"/>
</dbReference>
<keyword evidence="3" id="KW-1003">Cell membrane</keyword>
<dbReference type="GO" id="GO:0022857">
    <property type="term" value="F:transmembrane transporter activity"/>
    <property type="evidence" value="ECO:0007669"/>
    <property type="project" value="InterPro"/>
</dbReference>
<protein>
    <submittedName>
        <fullName evidence="9">Unannotated protein</fullName>
    </submittedName>
</protein>
<dbReference type="InterPro" id="IPR050171">
    <property type="entry name" value="MFS_Transporters"/>
</dbReference>
<feature type="transmembrane region" description="Helical" evidence="7">
    <location>
        <begin position="110"/>
        <end position="127"/>
    </location>
</feature>
<dbReference type="EMBL" id="CAEZWE010000001">
    <property type="protein sequence ID" value="CAB4640872.1"/>
    <property type="molecule type" value="Genomic_DNA"/>
</dbReference>
<dbReference type="InterPro" id="IPR036259">
    <property type="entry name" value="MFS_trans_sf"/>
</dbReference>
<dbReference type="InterPro" id="IPR011701">
    <property type="entry name" value="MFS"/>
</dbReference>
<dbReference type="InterPro" id="IPR020846">
    <property type="entry name" value="MFS_dom"/>
</dbReference>
<evidence type="ECO:0000259" key="8">
    <source>
        <dbReference type="PROSITE" id="PS50850"/>
    </source>
</evidence>
<dbReference type="PRINTS" id="PR01035">
    <property type="entry name" value="TCRTETA"/>
</dbReference>
<accession>A0A6J6JUW9</accession>
<feature type="transmembrane region" description="Helical" evidence="7">
    <location>
        <begin position="12"/>
        <end position="34"/>
    </location>
</feature>
<feature type="transmembrane region" description="Helical" evidence="7">
    <location>
        <begin position="245"/>
        <end position="263"/>
    </location>
</feature>
<evidence type="ECO:0000256" key="2">
    <source>
        <dbReference type="ARBA" id="ARBA00022448"/>
    </source>
</evidence>
<keyword evidence="4 7" id="KW-0812">Transmembrane</keyword>
<dbReference type="InterPro" id="IPR001958">
    <property type="entry name" value="Tet-R_TetA/multi-R_MdtG-like"/>
</dbReference>
<proteinExistence type="predicted"/>
<gene>
    <name evidence="9" type="ORF">UFOPK2169_00059</name>
</gene>
<dbReference type="GO" id="GO:0005886">
    <property type="term" value="C:plasma membrane"/>
    <property type="evidence" value="ECO:0007669"/>
    <property type="project" value="UniProtKB-SubCell"/>
</dbReference>
<dbReference type="InterPro" id="IPR005829">
    <property type="entry name" value="Sugar_transporter_CS"/>
</dbReference>
<dbReference type="Gene3D" id="1.20.1250.20">
    <property type="entry name" value="MFS general substrate transporter like domains"/>
    <property type="match status" value="1"/>
</dbReference>
<feature type="transmembrane region" description="Helical" evidence="7">
    <location>
        <begin position="139"/>
        <end position="160"/>
    </location>
</feature>
<dbReference type="AlphaFoldDB" id="A0A6J6JUW9"/>
<dbReference type="PANTHER" id="PTHR23517">
    <property type="entry name" value="RESISTANCE PROTEIN MDTM, PUTATIVE-RELATED-RELATED"/>
    <property type="match status" value="1"/>
</dbReference>
<dbReference type="PROSITE" id="PS50850">
    <property type="entry name" value="MFS"/>
    <property type="match status" value="1"/>
</dbReference>
<keyword evidence="2" id="KW-0813">Transport</keyword>
<reference evidence="9" key="1">
    <citation type="submission" date="2020-05" db="EMBL/GenBank/DDBJ databases">
        <authorList>
            <person name="Chiriac C."/>
            <person name="Salcher M."/>
            <person name="Ghai R."/>
            <person name="Kavagutti S V."/>
        </authorList>
    </citation>
    <scope>NUCLEOTIDE SEQUENCE</scope>
</reference>
<dbReference type="PROSITE" id="PS00216">
    <property type="entry name" value="SUGAR_TRANSPORT_1"/>
    <property type="match status" value="1"/>
</dbReference>
<feature type="transmembrane region" description="Helical" evidence="7">
    <location>
        <begin position="275"/>
        <end position="308"/>
    </location>
</feature>
<keyword evidence="6 7" id="KW-0472">Membrane</keyword>
<feature type="transmembrane region" description="Helical" evidence="7">
    <location>
        <begin position="46"/>
        <end position="66"/>
    </location>
</feature>
<keyword evidence="5 7" id="KW-1133">Transmembrane helix</keyword>